<evidence type="ECO:0000313" key="1">
    <source>
        <dbReference type="EMBL" id="KAJ2802504.1"/>
    </source>
</evidence>
<keyword evidence="2" id="KW-1185">Reference proteome</keyword>
<accession>A0ACC1L6Y3</accession>
<name>A0ACC1L6Y3_9FUNG</name>
<dbReference type="Proteomes" id="UP001140087">
    <property type="component" value="Unassembled WGS sequence"/>
</dbReference>
<organism evidence="1 2">
    <name type="scientific">Coemansia helicoidea</name>
    <dbReference type="NCBI Taxonomy" id="1286919"/>
    <lineage>
        <taxon>Eukaryota</taxon>
        <taxon>Fungi</taxon>
        <taxon>Fungi incertae sedis</taxon>
        <taxon>Zoopagomycota</taxon>
        <taxon>Kickxellomycotina</taxon>
        <taxon>Kickxellomycetes</taxon>
        <taxon>Kickxellales</taxon>
        <taxon>Kickxellaceae</taxon>
        <taxon>Coemansia</taxon>
    </lineage>
</organism>
<comment type="caution">
    <text evidence="1">The sequence shown here is derived from an EMBL/GenBank/DDBJ whole genome shotgun (WGS) entry which is preliminary data.</text>
</comment>
<reference evidence="1" key="1">
    <citation type="submission" date="2022-07" db="EMBL/GenBank/DDBJ databases">
        <title>Phylogenomic reconstructions and comparative analyses of Kickxellomycotina fungi.</title>
        <authorList>
            <person name="Reynolds N.K."/>
            <person name="Stajich J.E."/>
            <person name="Barry K."/>
            <person name="Grigoriev I.V."/>
            <person name="Crous P."/>
            <person name="Smith M.E."/>
        </authorList>
    </citation>
    <scope>NUCLEOTIDE SEQUENCE</scope>
    <source>
        <strain evidence="1">BCRC 34780</strain>
    </source>
</reference>
<sequence>MGRLTAGCCFALLLVVAVVAGGWFSQSLGSSDEGRRELEKAWWDRFRQLTFAHDSAFAQLPPDMQRAAEALLSRKHSGALHPDDIEGVYRGRWQTAHIGRADDVSSLDGSTQPDDGSMPPADAATGSLALTLRTQPSARKAVWLVRGTARLYGATGGYEAALGVQGLYWSANGTAVLYAAPEISTQTTVDVVLGAPNAEVFAEAQAVYEESLGGRLLSYTPPEDARRGCGYHFYARLGQAHGGLRIETALASPNCGALVTTPSGQPAAGIGAKAYGSKATRYALTALAVMLLQSVLTARQMQHTSTPAGLSLVSYQALAVQVVLDCYAFITNVLAAMSLDRLRLVYTAAAILAYTLAMAPPMHYVTIVWHTQRPAAAAAALTGRSGSSAVHGDLWRVYLKFYAMLVPGVYAIYAFVDTRTVFSGWLLAVLLAAAYSYWIPQIWRNAVVGSARGLRLRYVCGTTLARLVLPLYFLACPSNIALVAPSPLVWLLAAFSLAQAVTLVLQRMLGPRFFIPPALRPAVHDYQSALPPADDGQPGDLESGACDAQSAHTCAICLHPVGGPAPPESPAPEAAPETEPEPEPAHAITPCKHVYHKACLARWMEIKLECPICRALLPPVQDL</sequence>
<protein>
    <submittedName>
        <fullName evidence="1">Uncharacterized protein</fullName>
    </submittedName>
</protein>
<evidence type="ECO:0000313" key="2">
    <source>
        <dbReference type="Proteomes" id="UP001140087"/>
    </source>
</evidence>
<proteinExistence type="predicted"/>
<dbReference type="EMBL" id="JANBUN010000611">
    <property type="protein sequence ID" value="KAJ2802504.1"/>
    <property type="molecule type" value="Genomic_DNA"/>
</dbReference>
<gene>
    <name evidence="1" type="ORF">H4R21_002393</name>
</gene>